<comment type="function">
    <text evidence="1 11">Involved in the biosynthesis of branched-chain amino acids (BCAA). Catalyzes an alkyl-migration followed by a ketol-acid reduction of (S)-2-acetolactate (S2AL) to yield (R)-2,3-dihydroxy-isovalerate. In the isomerase reaction, S2AL is rearranged via a Mg-dependent methyl migration to produce 3-hydroxy-3-methyl-2-ketobutyrate (HMKB). In the reductase reaction, this 2-ketoacid undergoes a metal-dependent reduction by NADPH to yield (R)-2,3-dihydroxy-isovalerate.</text>
</comment>
<dbReference type="GO" id="GO:0004455">
    <property type="term" value="F:ketol-acid reductoisomerase activity"/>
    <property type="evidence" value="ECO:0007669"/>
    <property type="project" value="UniProtKB-UniRule"/>
</dbReference>
<keyword evidence="5 11" id="KW-0028">Amino-acid biosynthesis</keyword>
<feature type="binding site" evidence="11">
    <location>
        <begin position="24"/>
        <end position="27"/>
    </location>
    <ligand>
        <name>NADP(+)</name>
        <dbReference type="ChEBI" id="CHEBI:58349"/>
    </ligand>
</feature>
<feature type="binding site" evidence="11">
    <location>
        <position position="133"/>
    </location>
    <ligand>
        <name>NADP(+)</name>
        <dbReference type="ChEBI" id="CHEBI:58349"/>
    </ligand>
</feature>
<dbReference type="GO" id="GO:0005829">
    <property type="term" value="C:cytosol"/>
    <property type="evidence" value="ECO:0007669"/>
    <property type="project" value="TreeGrafter"/>
</dbReference>
<dbReference type="InterPro" id="IPR008927">
    <property type="entry name" value="6-PGluconate_DH-like_C_sf"/>
</dbReference>
<comment type="pathway">
    <text evidence="2 11">Amino-acid biosynthesis; L-valine biosynthesis; L-valine from pyruvate: step 2/4.</text>
</comment>
<evidence type="ECO:0000259" key="13">
    <source>
        <dbReference type="PROSITE" id="PS51850"/>
    </source>
</evidence>
<dbReference type="PIRSF" id="PIRSF000116">
    <property type="entry name" value="IlvC_gammaproteo"/>
    <property type="match status" value="1"/>
</dbReference>
<comment type="caution">
    <text evidence="15">The sequence shown here is derived from an EMBL/GenBank/DDBJ whole genome shotgun (WGS) entry which is preliminary data.</text>
</comment>
<dbReference type="EC" id="1.1.1.86" evidence="11"/>
<dbReference type="InterPro" id="IPR013023">
    <property type="entry name" value="KARI"/>
</dbReference>
<evidence type="ECO:0000313" key="16">
    <source>
        <dbReference type="Proteomes" id="UP000292639"/>
    </source>
</evidence>
<dbReference type="InterPro" id="IPR014359">
    <property type="entry name" value="KARI_prok"/>
</dbReference>
<proteinExistence type="inferred from homology"/>
<keyword evidence="9 11" id="KW-0100">Branched-chain amino acid biosynthesis</keyword>
<dbReference type="InterPro" id="IPR036291">
    <property type="entry name" value="NAD(P)-bd_dom_sf"/>
</dbReference>
<dbReference type="SUPFAM" id="SSF51735">
    <property type="entry name" value="NAD(P)-binding Rossmann-fold domains"/>
    <property type="match status" value="1"/>
</dbReference>
<evidence type="ECO:0000256" key="5">
    <source>
        <dbReference type="ARBA" id="ARBA00022605"/>
    </source>
</evidence>
<dbReference type="GO" id="GO:0016853">
    <property type="term" value="F:isomerase activity"/>
    <property type="evidence" value="ECO:0007669"/>
    <property type="project" value="UniProtKB-KW"/>
</dbReference>
<dbReference type="OrthoDB" id="9804088at2"/>
<dbReference type="InterPro" id="IPR013116">
    <property type="entry name" value="KARI_N"/>
</dbReference>
<evidence type="ECO:0000256" key="9">
    <source>
        <dbReference type="ARBA" id="ARBA00023304"/>
    </source>
</evidence>
<keyword evidence="16" id="KW-1185">Reference proteome</keyword>
<keyword evidence="11" id="KW-0521">NADP</keyword>
<keyword evidence="8 11" id="KW-0560">Oxidoreductase</keyword>
<feature type="binding site" evidence="11 12">
    <location>
        <position position="230"/>
    </location>
    <ligand>
        <name>Mg(2+)</name>
        <dbReference type="ChEBI" id="CHEBI:18420"/>
        <label>2</label>
    </ligand>
</feature>
<protein>
    <recommendedName>
        <fullName evidence="11">Ketol-acid reductoisomerase (NADP(+))</fullName>
        <shortName evidence="11">KARI</shortName>
        <ecNumber evidence="11">1.1.1.86</ecNumber>
    </recommendedName>
    <alternativeName>
        <fullName evidence="11">Acetohydroxy-acid isomeroreductase</fullName>
        <shortName evidence="11">AHIR</shortName>
    </alternativeName>
    <alternativeName>
        <fullName evidence="11">Alpha-keto-beta-hydroxylacyl reductoisomerase</fullName>
    </alternativeName>
</protein>
<feature type="binding site" evidence="11 12">
    <location>
        <position position="194"/>
    </location>
    <ligand>
        <name>Mg(2+)</name>
        <dbReference type="ChEBI" id="CHEBI:18420"/>
        <label>1</label>
    </ligand>
</feature>
<dbReference type="NCBIfam" id="TIGR00465">
    <property type="entry name" value="ilvC"/>
    <property type="match status" value="1"/>
</dbReference>
<feature type="binding site" evidence="11 12">
    <location>
        <position position="190"/>
    </location>
    <ligand>
        <name>Mg(2+)</name>
        <dbReference type="ChEBI" id="CHEBI:18420"/>
        <label>2</label>
    </ligand>
</feature>
<organism evidence="15 16">
    <name type="scientific">Stutzerimonas kirkiae</name>
    <dbReference type="NCBI Taxonomy" id="2211392"/>
    <lineage>
        <taxon>Bacteria</taxon>
        <taxon>Pseudomonadati</taxon>
        <taxon>Pseudomonadota</taxon>
        <taxon>Gammaproteobacteria</taxon>
        <taxon>Pseudomonadales</taxon>
        <taxon>Pseudomonadaceae</taxon>
        <taxon>Stutzerimonas</taxon>
    </lineage>
</organism>
<name>A0A4Q9R6W8_9GAMM</name>
<gene>
    <name evidence="11" type="primary">ilvC</name>
    <name evidence="15" type="ORF">DNJ96_12040</name>
</gene>
<dbReference type="AlphaFoldDB" id="A0A4Q9R6W8"/>
<dbReference type="Pfam" id="PF01450">
    <property type="entry name" value="KARI_C"/>
    <property type="match status" value="1"/>
</dbReference>
<keyword evidence="6 11" id="KW-0479">Metal-binding</keyword>
<dbReference type="PROSITE" id="PS51851">
    <property type="entry name" value="KARI_C"/>
    <property type="match status" value="1"/>
</dbReference>
<comment type="catalytic activity">
    <reaction evidence="11">
        <text>(2R,3R)-2,3-dihydroxy-3-methylpentanoate + NADP(+) = (S)-2-ethyl-2-hydroxy-3-oxobutanoate + NADPH + H(+)</text>
        <dbReference type="Rhea" id="RHEA:13493"/>
        <dbReference type="ChEBI" id="CHEBI:15378"/>
        <dbReference type="ChEBI" id="CHEBI:49256"/>
        <dbReference type="ChEBI" id="CHEBI:49258"/>
        <dbReference type="ChEBI" id="CHEBI:57783"/>
        <dbReference type="ChEBI" id="CHEBI:58349"/>
        <dbReference type="EC" id="1.1.1.86"/>
    </reaction>
</comment>
<comment type="catalytic activity">
    <reaction evidence="10 11">
        <text>(2R)-2,3-dihydroxy-3-methylbutanoate + NADP(+) = (2S)-2-acetolactate + NADPH + H(+)</text>
        <dbReference type="Rhea" id="RHEA:22068"/>
        <dbReference type="ChEBI" id="CHEBI:15378"/>
        <dbReference type="ChEBI" id="CHEBI:49072"/>
        <dbReference type="ChEBI" id="CHEBI:57783"/>
        <dbReference type="ChEBI" id="CHEBI:58349"/>
        <dbReference type="ChEBI" id="CHEBI:58476"/>
        <dbReference type="EC" id="1.1.1.86"/>
    </reaction>
</comment>
<dbReference type="GO" id="GO:0009099">
    <property type="term" value="P:L-valine biosynthetic process"/>
    <property type="evidence" value="ECO:0007669"/>
    <property type="project" value="UniProtKB-UniRule"/>
</dbReference>
<dbReference type="InterPro" id="IPR000506">
    <property type="entry name" value="KARI_C"/>
</dbReference>
<dbReference type="PANTHER" id="PTHR21371">
    <property type="entry name" value="KETOL-ACID REDUCTOISOMERASE, MITOCHONDRIAL"/>
    <property type="match status" value="1"/>
</dbReference>
<accession>A0A4Q9R6W8</accession>
<evidence type="ECO:0000313" key="15">
    <source>
        <dbReference type="EMBL" id="TBU95800.1"/>
    </source>
</evidence>
<feature type="binding site" evidence="11">
    <location>
        <position position="47"/>
    </location>
    <ligand>
        <name>NADP(+)</name>
        <dbReference type="ChEBI" id="CHEBI:58349"/>
    </ligand>
</feature>
<evidence type="ECO:0000256" key="7">
    <source>
        <dbReference type="ARBA" id="ARBA00022842"/>
    </source>
</evidence>
<feature type="active site" evidence="11">
    <location>
        <position position="107"/>
    </location>
</feature>
<dbReference type="PROSITE" id="PS51850">
    <property type="entry name" value="KARI_N"/>
    <property type="match status" value="1"/>
</dbReference>
<dbReference type="Gene3D" id="3.40.50.720">
    <property type="entry name" value="NAD(P)-binding Rossmann-like Domain"/>
    <property type="match status" value="1"/>
</dbReference>
<dbReference type="NCBIfam" id="NF009940">
    <property type="entry name" value="PRK13403.1"/>
    <property type="match status" value="1"/>
</dbReference>
<dbReference type="Gene3D" id="6.10.240.10">
    <property type="match status" value="1"/>
</dbReference>
<keyword evidence="7 11" id="KW-0460">Magnesium</keyword>
<feature type="domain" description="KARI C-terminal knotted" evidence="14">
    <location>
        <begin position="182"/>
        <end position="327"/>
    </location>
</feature>
<evidence type="ECO:0000256" key="6">
    <source>
        <dbReference type="ARBA" id="ARBA00022723"/>
    </source>
</evidence>
<dbReference type="FunFam" id="3.40.50.720:FF:000023">
    <property type="entry name" value="Ketol-acid reductoisomerase (NADP(+))"/>
    <property type="match status" value="1"/>
</dbReference>
<dbReference type="SUPFAM" id="SSF48179">
    <property type="entry name" value="6-phosphogluconate dehydrogenase C-terminal domain-like"/>
    <property type="match status" value="1"/>
</dbReference>
<feature type="binding site" evidence="11 12">
    <location>
        <position position="251"/>
    </location>
    <ligand>
        <name>substrate</name>
    </ligand>
</feature>
<evidence type="ECO:0000256" key="3">
    <source>
        <dbReference type="ARBA" id="ARBA00004885"/>
    </source>
</evidence>
<evidence type="ECO:0000259" key="14">
    <source>
        <dbReference type="PROSITE" id="PS51851"/>
    </source>
</evidence>
<evidence type="ECO:0000256" key="10">
    <source>
        <dbReference type="ARBA" id="ARBA00049021"/>
    </source>
</evidence>
<dbReference type="RefSeq" id="WP_131184380.1">
    <property type="nucleotide sequence ID" value="NZ_QJUO01000012.1"/>
</dbReference>
<feature type="binding site" evidence="11 12">
    <location>
        <position position="226"/>
    </location>
    <ligand>
        <name>Mg(2+)</name>
        <dbReference type="ChEBI" id="CHEBI:18420"/>
        <label>2</label>
    </ligand>
</feature>
<comment type="similarity">
    <text evidence="4 11 12">Belongs to the ketol-acid reductoisomerase family.</text>
</comment>
<evidence type="ECO:0000256" key="12">
    <source>
        <dbReference type="PROSITE-ProRule" id="PRU01198"/>
    </source>
</evidence>
<dbReference type="GO" id="GO:0009097">
    <property type="term" value="P:isoleucine biosynthetic process"/>
    <property type="evidence" value="ECO:0007669"/>
    <property type="project" value="UniProtKB-UniRule"/>
</dbReference>
<dbReference type="GO" id="GO:0050661">
    <property type="term" value="F:NADP binding"/>
    <property type="evidence" value="ECO:0007669"/>
    <property type="project" value="InterPro"/>
</dbReference>
<feature type="binding site" evidence="11 12">
    <location>
        <position position="190"/>
    </location>
    <ligand>
        <name>Mg(2+)</name>
        <dbReference type="ChEBI" id="CHEBI:18420"/>
        <label>1</label>
    </ligand>
</feature>
<sequence>MKVFYDKDCDLSIIQGKKVAIIGYGSQGHAHACNLKDSGVDVTVGLRAGSSSVAKAQAHGLKVSEVAAAVADADVVMVLTPDEFQGKLYREELEPNLKKGATLAFAHGFAIHYNQVVPRADLDVIMIAPKAPGHTVRSEFVRGGGIPDLIAIYQDASGNAKNVALSYASGVGGGRTGIIETTFKDETETDLFGEQAVLCGGTVELVKAGFETLVEAGYAPEMAYFECLHELKLIVDLMFEGGIANMNYSISNNAEYGEYVTGPEVINAESRAAMRNALKRIQDGEYAKMFITEGAANYPSMTAYRRNNAAHGIEVVGEKLRAMMPWIAANKIVDKSKN</sequence>
<dbReference type="HAMAP" id="MF_00435">
    <property type="entry name" value="IlvC"/>
    <property type="match status" value="1"/>
</dbReference>
<dbReference type="Pfam" id="PF07991">
    <property type="entry name" value="KARI_N"/>
    <property type="match status" value="1"/>
</dbReference>
<feature type="domain" description="KARI N-terminal Rossmann" evidence="13">
    <location>
        <begin position="1"/>
        <end position="181"/>
    </location>
</feature>
<evidence type="ECO:0000256" key="1">
    <source>
        <dbReference type="ARBA" id="ARBA00002172"/>
    </source>
</evidence>
<feature type="binding site" evidence="11">
    <location>
        <position position="50"/>
    </location>
    <ligand>
        <name>NADP(+)</name>
        <dbReference type="ChEBI" id="CHEBI:58349"/>
    </ligand>
</feature>
<comment type="pathway">
    <text evidence="3 11">Amino-acid biosynthesis; L-isoleucine biosynthesis; L-isoleucine from 2-oxobutanoate: step 2/4.</text>
</comment>
<dbReference type="Proteomes" id="UP000292639">
    <property type="component" value="Unassembled WGS sequence"/>
</dbReference>
<reference evidence="15 16" key="1">
    <citation type="submission" date="2018-06" db="EMBL/GenBank/DDBJ databases">
        <title>Three novel Pseudomonas species isolated from symptomatic oak.</title>
        <authorList>
            <person name="Bueno-Gonzalez V."/>
            <person name="Brady C."/>
        </authorList>
    </citation>
    <scope>NUCLEOTIDE SEQUENCE [LARGE SCALE GENOMIC DNA]</scope>
    <source>
        <strain evidence="15 16">P17C</strain>
    </source>
</reference>
<dbReference type="UniPathway" id="UPA00049">
    <property type="reaction ID" value="UER00060"/>
</dbReference>
<feature type="binding site" evidence="11">
    <location>
        <position position="52"/>
    </location>
    <ligand>
        <name>NADP(+)</name>
        <dbReference type="ChEBI" id="CHEBI:58349"/>
    </ligand>
</feature>
<dbReference type="GO" id="GO:0000287">
    <property type="term" value="F:magnesium ion binding"/>
    <property type="evidence" value="ECO:0007669"/>
    <property type="project" value="UniProtKB-UniRule"/>
</dbReference>
<comment type="caution">
    <text evidence="11">Lacks conserved residue(s) required for the propagation of feature annotation.</text>
</comment>
<evidence type="ECO:0000256" key="2">
    <source>
        <dbReference type="ARBA" id="ARBA00004864"/>
    </source>
</evidence>
<dbReference type="UniPathway" id="UPA00047">
    <property type="reaction ID" value="UER00056"/>
</dbReference>
<evidence type="ECO:0000256" key="8">
    <source>
        <dbReference type="ARBA" id="ARBA00023002"/>
    </source>
</evidence>
<dbReference type="EMBL" id="QJUP01000015">
    <property type="protein sequence ID" value="TBU95800.1"/>
    <property type="molecule type" value="Genomic_DNA"/>
</dbReference>
<evidence type="ECO:0000256" key="11">
    <source>
        <dbReference type="HAMAP-Rule" id="MF_00435"/>
    </source>
</evidence>
<comment type="cofactor">
    <cofactor evidence="11">
        <name>Mg(2+)</name>
        <dbReference type="ChEBI" id="CHEBI:18420"/>
    </cofactor>
    <text evidence="11">Binds 2 magnesium ions per subunit.</text>
</comment>
<dbReference type="PANTHER" id="PTHR21371:SF1">
    <property type="entry name" value="KETOL-ACID REDUCTOISOMERASE, MITOCHONDRIAL"/>
    <property type="match status" value="1"/>
</dbReference>
<dbReference type="NCBIfam" id="NF004017">
    <property type="entry name" value="PRK05479.1"/>
    <property type="match status" value="1"/>
</dbReference>
<keyword evidence="15" id="KW-0413">Isomerase</keyword>
<evidence type="ECO:0000256" key="4">
    <source>
        <dbReference type="ARBA" id="ARBA00010318"/>
    </source>
</evidence>